<evidence type="ECO:0000313" key="1">
    <source>
        <dbReference type="EMBL" id="JAH89327.1"/>
    </source>
</evidence>
<dbReference type="AlphaFoldDB" id="A0A0E9WG55"/>
<accession>A0A0E9WG55</accession>
<reference evidence="1" key="2">
    <citation type="journal article" date="2015" name="Fish Shellfish Immunol.">
        <title>Early steps in the European eel (Anguilla anguilla)-Vibrio vulnificus interaction in the gills: Role of the RtxA13 toxin.</title>
        <authorList>
            <person name="Callol A."/>
            <person name="Pajuelo D."/>
            <person name="Ebbesson L."/>
            <person name="Teles M."/>
            <person name="MacKenzie S."/>
            <person name="Amaro C."/>
        </authorList>
    </citation>
    <scope>NUCLEOTIDE SEQUENCE</scope>
</reference>
<reference evidence="1" key="1">
    <citation type="submission" date="2014-11" db="EMBL/GenBank/DDBJ databases">
        <authorList>
            <person name="Amaro Gonzalez C."/>
        </authorList>
    </citation>
    <scope>NUCLEOTIDE SEQUENCE</scope>
</reference>
<name>A0A0E9WG55_ANGAN</name>
<organism evidence="1">
    <name type="scientific">Anguilla anguilla</name>
    <name type="common">European freshwater eel</name>
    <name type="synonym">Muraena anguilla</name>
    <dbReference type="NCBI Taxonomy" id="7936"/>
    <lineage>
        <taxon>Eukaryota</taxon>
        <taxon>Metazoa</taxon>
        <taxon>Chordata</taxon>
        <taxon>Craniata</taxon>
        <taxon>Vertebrata</taxon>
        <taxon>Euteleostomi</taxon>
        <taxon>Actinopterygii</taxon>
        <taxon>Neopterygii</taxon>
        <taxon>Teleostei</taxon>
        <taxon>Anguilliformes</taxon>
        <taxon>Anguillidae</taxon>
        <taxon>Anguilla</taxon>
    </lineage>
</organism>
<proteinExistence type="predicted"/>
<protein>
    <submittedName>
        <fullName evidence="1">Uncharacterized protein</fullName>
    </submittedName>
</protein>
<dbReference type="EMBL" id="GBXM01019250">
    <property type="protein sequence ID" value="JAH89327.1"/>
    <property type="molecule type" value="Transcribed_RNA"/>
</dbReference>
<sequence>MFRKILGLHCTALNLISENKHVLVKISELVHCLKPNLNCSL</sequence>